<accession>A0A061IXP7</accession>
<gene>
    <name evidence="2" type="ORF">TRSC58_04866</name>
</gene>
<feature type="compositionally biased region" description="Basic residues" evidence="1">
    <location>
        <begin position="145"/>
        <end position="192"/>
    </location>
</feature>
<dbReference type="EMBL" id="AUPL01004866">
    <property type="protein sequence ID" value="ESL07444.1"/>
    <property type="molecule type" value="Genomic_DNA"/>
</dbReference>
<dbReference type="Proteomes" id="UP000031737">
    <property type="component" value="Unassembled WGS sequence"/>
</dbReference>
<evidence type="ECO:0000256" key="1">
    <source>
        <dbReference type="SAM" id="MobiDB-lite"/>
    </source>
</evidence>
<dbReference type="AlphaFoldDB" id="A0A061IXP7"/>
<organism evidence="2 3">
    <name type="scientific">Trypanosoma rangeli SC58</name>
    <dbReference type="NCBI Taxonomy" id="429131"/>
    <lineage>
        <taxon>Eukaryota</taxon>
        <taxon>Discoba</taxon>
        <taxon>Euglenozoa</taxon>
        <taxon>Kinetoplastea</taxon>
        <taxon>Metakinetoplastina</taxon>
        <taxon>Trypanosomatida</taxon>
        <taxon>Trypanosomatidae</taxon>
        <taxon>Trypanosoma</taxon>
        <taxon>Herpetosoma</taxon>
    </lineage>
</organism>
<dbReference type="VEuPathDB" id="TriTrypDB:TRSC58_04866"/>
<evidence type="ECO:0000313" key="3">
    <source>
        <dbReference type="Proteomes" id="UP000031737"/>
    </source>
</evidence>
<protein>
    <submittedName>
        <fullName evidence="2">Uncharacterized protein</fullName>
    </submittedName>
</protein>
<evidence type="ECO:0000313" key="2">
    <source>
        <dbReference type="EMBL" id="ESL07444.1"/>
    </source>
</evidence>
<name>A0A061IXP7_TRYRA</name>
<comment type="caution">
    <text evidence="2">The sequence shown here is derived from an EMBL/GenBank/DDBJ whole genome shotgun (WGS) entry which is preliminary data.</text>
</comment>
<keyword evidence="3" id="KW-1185">Reference proteome</keyword>
<dbReference type="OrthoDB" id="251852at2759"/>
<sequence length="201" mass="21909">MMRFTQLLAAAAKRASTGSKVGKSVLLAAALNPKRKVLPHFPVTKLVKPSGSGKHVPSSFLLKGKKKVVTAKAGVMPKKQKVAKVLVGPSNTTRPSALYMRFYNVLKKIGCVKGKRRMKKAGELWRATKRLKDFDKRVEAAIRLSKKKGKSSKGRKLLKKAAAKKKGTKPKKSTTSKKGVKKASRRVSKKKTLASTVPPLP</sequence>
<reference evidence="2 3" key="1">
    <citation type="submission" date="2013-07" db="EMBL/GenBank/DDBJ databases">
        <authorList>
            <person name="Stoco P.H."/>
            <person name="Wagner G."/>
            <person name="Gerber A."/>
            <person name="Zaha A."/>
            <person name="Thompson C."/>
            <person name="Bartholomeu D.C."/>
            <person name="Luckemeyer D.D."/>
            <person name="Bahia D."/>
            <person name="Loreto E."/>
            <person name="Prestes E.B."/>
            <person name="Lima F.M."/>
            <person name="Rodrigues-Luiz G."/>
            <person name="Vallejo G.A."/>
            <person name="Filho J.F."/>
            <person name="Monteiro K.M."/>
            <person name="Tyler K.M."/>
            <person name="de Almeida L.G."/>
            <person name="Ortiz M.F."/>
            <person name="Siervo M.A."/>
            <person name="de Moraes M.H."/>
            <person name="Cunha O.L."/>
            <person name="Mendonca-Neto R."/>
            <person name="Silva R."/>
            <person name="Teixeira S.M."/>
            <person name="Murta S.M."/>
            <person name="Sincero T.C."/>
            <person name="Mendes T.A."/>
            <person name="Urmenyi T.P."/>
            <person name="Silva V.G."/>
            <person name="da Rocha W.D."/>
            <person name="Andersson B."/>
            <person name="Romanha A.J."/>
            <person name="Steindel M."/>
            <person name="de Vasconcelos A.T."/>
            <person name="Grisard E.C."/>
        </authorList>
    </citation>
    <scope>NUCLEOTIDE SEQUENCE [LARGE SCALE GENOMIC DNA]</scope>
    <source>
        <strain evidence="2 3">SC58</strain>
    </source>
</reference>
<proteinExistence type="predicted"/>
<feature type="region of interest" description="Disordered" evidence="1">
    <location>
        <begin position="145"/>
        <end position="201"/>
    </location>
</feature>